<comment type="caution">
    <text evidence="2">The sequence shown here is derived from an EMBL/GenBank/DDBJ whole genome shotgun (WGS) entry which is preliminary data.</text>
</comment>
<dbReference type="Proteomes" id="UP001499951">
    <property type="component" value="Unassembled WGS sequence"/>
</dbReference>
<gene>
    <name evidence="2" type="ORF">GCM10008942_30830</name>
</gene>
<name>A0ABN1F1B8_9PROT</name>
<evidence type="ECO:0000313" key="3">
    <source>
        <dbReference type="Proteomes" id="UP001499951"/>
    </source>
</evidence>
<proteinExistence type="predicted"/>
<dbReference type="RefSeq" id="WP_166936943.1">
    <property type="nucleotide sequence ID" value="NZ_BAAADD010000008.1"/>
</dbReference>
<dbReference type="PANTHER" id="PTHR34980:SF2">
    <property type="entry name" value="INNER MEMBRANE PROTEIN YHAH-RELATED"/>
    <property type="match status" value="1"/>
</dbReference>
<feature type="transmembrane region" description="Helical" evidence="1">
    <location>
        <begin position="56"/>
        <end position="80"/>
    </location>
</feature>
<sequence>MGFAADVFICFKKTADFRGRARRREFWSFLAFWIAVAVASVMAFEIPPGPMNTTTALAMLARAPVLLIPLVLFAPLAAVAVRRLHDIGLSGWWLVSAAAPVPVLDVLIVGAQVVCFAKPGTAGPNRYGPDPRA</sequence>
<keyword evidence="1" id="KW-1133">Transmembrane helix</keyword>
<reference evidence="2 3" key="1">
    <citation type="journal article" date="2019" name="Int. J. Syst. Evol. Microbiol.">
        <title>The Global Catalogue of Microorganisms (GCM) 10K type strain sequencing project: providing services to taxonomists for standard genome sequencing and annotation.</title>
        <authorList>
            <consortium name="The Broad Institute Genomics Platform"/>
            <consortium name="The Broad Institute Genome Sequencing Center for Infectious Disease"/>
            <person name="Wu L."/>
            <person name="Ma J."/>
        </authorList>
    </citation>
    <scope>NUCLEOTIDE SEQUENCE [LARGE SCALE GENOMIC DNA]</scope>
    <source>
        <strain evidence="2 3">JCM 15089</strain>
    </source>
</reference>
<dbReference type="InterPro" id="IPR008523">
    <property type="entry name" value="DUF805"/>
</dbReference>
<evidence type="ECO:0000313" key="2">
    <source>
        <dbReference type="EMBL" id="GAA0579770.1"/>
    </source>
</evidence>
<organism evidence="2 3">
    <name type="scientific">Rhizomicrobium electricum</name>
    <dbReference type="NCBI Taxonomy" id="480070"/>
    <lineage>
        <taxon>Bacteria</taxon>
        <taxon>Pseudomonadati</taxon>
        <taxon>Pseudomonadota</taxon>
        <taxon>Alphaproteobacteria</taxon>
        <taxon>Micropepsales</taxon>
        <taxon>Micropepsaceae</taxon>
        <taxon>Rhizomicrobium</taxon>
    </lineage>
</organism>
<feature type="transmembrane region" description="Helical" evidence="1">
    <location>
        <begin position="26"/>
        <end position="44"/>
    </location>
</feature>
<keyword evidence="1" id="KW-0812">Transmembrane</keyword>
<dbReference type="EMBL" id="BAAADD010000008">
    <property type="protein sequence ID" value="GAA0579770.1"/>
    <property type="molecule type" value="Genomic_DNA"/>
</dbReference>
<keyword evidence="3" id="KW-1185">Reference proteome</keyword>
<evidence type="ECO:0008006" key="4">
    <source>
        <dbReference type="Google" id="ProtNLM"/>
    </source>
</evidence>
<accession>A0ABN1F1B8</accession>
<evidence type="ECO:0000256" key="1">
    <source>
        <dbReference type="SAM" id="Phobius"/>
    </source>
</evidence>
<protein>
    <recommendedName>
        <fullName evidence="4">DUF805 domain-containing protein</fullName>
    </recommendedName>
</protein>
<dbReference type="Pfam" id="PF05656">
    <property type="entry name" value="DUF805"/>
    <property type="match status" value="1"/>
</dbReference>
<keyword evidence="1" id="KW-0472">Membrane</keyword>
<feature type="transmembrane region" description="Helical" evidence="1">
    <location>
        <begin position="92"/>
        <end position="114"/>
    </location>
</feature>
<dbReference type="PANTHER" id="PTHR34980">
    <property type="entry name" value="INNER MEMBRANE PROTEIN-RELATED-RELATED"/>
    <property type="match status" value="1"/>
</dbReference>